<sequence>MGKQIDRAENHLIVRSTYFSCGISFYRAIFQFIVRNFLLSCDLSDYRAKLPFFVQTASIDFQNQSNKKQPRDLITRGCFYLL</sequence>
<protein>
    <recommendedName>
        <fullName evidence="4">Photosystem II protein L</fullName>
    </recommendedName>
</protein>
<proteinExistence type="predicted"/>
<dbReference type="Proteomes" id="UP000680670">
    <property type="component" value="Unassembled WGS sequence"/>
</dbReference>
<evidence type="ECO:0000313" key="3">
    <source>
        <dbReference type="Proteomes" id="UP000680670"/>
    </source>
</evidence>
<accession>A0ABQ4L3W4</accession>
<name>A0ABQ4L3W4_SIMTE</name>
<keyword evidence="1" id="KW-0472">Membrane</keyword>
<organism evidence="2 3">
    <name type="scientific">Siminovitchia terrae</name>
    <name type="common">Bacillus terrae</name>
    <dbReference type="NCBI Taxonomy" id="1914933"/>
    <lineage>
        <taxon>Bacteria</taxon>
        <taxon>Bacillati</taxon>
        <taxon>Bacillota</taxon>
        <taxon>Bacilli</taxon>
        <taxon>Bacillales</taxon>
        <taxon>Bacillaceae</taxon>
        <taxon>Siminovitchia</taxon>
    </lineage>
</organism>
<comment type="caution">
    <text evidence="2">The sequence shown here is derived from an EMBL/GenBank/DDBJ whole genome shotgun (WGS) entry which is preliminary data.</text>
</comment>
<evidence type="ECO:0008006" key="4">
    <source>
        <dbReference type="Google" id="ProtNLM"/>
    </source>
</evidence>
<keyword evidence="1" id="KW-1133">Transmembrane helix</keyword>
<dbReference type="RefSeq" id="WP_213021426.1">
    <property type="nucleotide sequence ID" value="NZ_BORJ01000015.1"/>
</dbReference>
<dbReference type="EMBL" id="BORJ01000015">
    <property type="protein sequence ID" value="GIN98574.1"/>
    <property type="molecule type" value="Genomic_DNA"/>
</dbReference>
<keyword evidence="3" id="KW-1185">Reference proteome</keyword>
<feature type="transmembrane region" description="Helical" evidence="1">
    <location>
        <begin position="12"/>
        <end position="34"/>
    </location>
</feature>
<evidence type="ECO:0000313" key="2">
    <source>
        <dbReference type="EMBL" id="GIN98574.1"/>
    </source>
</evidence>
<keyword evidence="1" id="KW-0812">Transmembrane</keyword>
<reference evidence="2 3" key="1">
    <citation type="submission" date="2021-03" db="EMBL/GenBank/DDBJ databases">
        <title>Antimicrobial resistance genes in bacteria isolated from Japanese honey, and their potential for conferring macrolide and lincosamide resistance in the American foulbrood pathogen Paenibacillus larvae.</title>
        <authorList>
            <person name="Okamoto M."/>
            <person name="Kumagai M."/>
            <person name="Kanamori H."/>
            <person name="Takamatsu D."/>
        </authorList>
    </citation>
    <scope>NUCLEOTIDE SEQUENCE [LARGE SCALE GENOMIC DNA]</scope>
    <source>
        <strain evidence="2 3">J6TS1</strain>
    </source>
</reference>
<evidence type="ECO:0000256" key="1">
    <source>
        <dbReference type="SAM" id="Phobius"/>
    </source>
</evidence>
<gene>
    <name evidence="2" type="ORF">J6TS1_44440</name>
</gene>